<dbReference type="GO" id="GO:0022857">
    <property type="term" value="F:transmembrane transporter activity"/>
    <property type="evidence" value="ECO:0007669"/>
    <property type="project" value="InterPro"/>
</dbReference>
<feature type="transmembrane region" description="Helical" evidence="8">
    <location>
        <begin position="265"/>
        <end position="292"/>
    </location>
</feature>
<gene>
    <name evidence="9" type="ORF">QPX42_04910</name>
</gene>
<name>A0AAP4BPF5_9CORY</name>
<accession>A0AAP4BPF5</accession>
<keyword evidence="3" id="KW-0813">Transport</keyword>
<comment type="subcellular location">
    <subcellularLocation>
        <location evidence="1">Cell membrane</location>
        <topology evidence="1">Multi-pass membrane protein</topology>
    </subcellularLocation>
</comment>
<dbReference type="EMBL" id="JASNVH010000006">
    <property type="protein sequence ID" value="MDK4306894.1"/>
    <property type="molecule type" value="Genomic_DNA"/>
</dbReference>
<dbReference type="SUPFAM" id="SSF81345">
    <property type="entry name" value="ABC transporter involved in vitamin B12 uptake, BtuC"/>
    <property type="match status" value="1"/>
</dbReference>
<comment type="caution">
    <text evidence="9">The sequence shown here is derived from an EMBL/GenBank/DDBJ whole genome shotgun (WGS) entry which is preliminary data.</text>
</comment>
<evidence type="ECO:0000256" key="8">
    <source>
        <dbReference type="SAM" id="Phobius"/>
    </source>
</evidence>
<dbReference type="GO" id="GO:0005886">
    <property type="term" value="C:plasma membrane"/>
    <property type="evidence" value="ECO:0007669"/>
    <property type="project" value="UniProtKB-SubCell"/>
</dbReference>
<dbReference type="RefSeq" id="WP_023018950.1">
    <property type="nucleotide sequence ID" value="NZ_CP051667.1"/>
</dbReference>
<dbReference type="PANTHER" id="PTHR30472:SF24">
    <property type="entry name" value="FERRIC ENTEROBACTIN TRANSPORT SYSTEM PERMEASE PROTEIN FEPG"/>
    <property type="match status" value="1"/>
</dbReference>
<dbReference type="PANTHER" id="PTHR30472">
    <property type="entry name" value="FERRIC ENTEROBACTIN TRANSPORT SYSTEM PERMEASE PROTEIN"/>
    <property type="match status" value="1"/>
</dbReference>
<dbReference type="CDD" id="cd06550">
    <property type="entry name" value="TM_ABC_iron-siderophores_like"/>
    <property type="match status" value="1"/>
</dbReference>
<feature type="transmembrane region" description="Helical" evidence="8">
    <location>
        <begin position="173"/>
        <end position="195"/>
    </location>
</feature>
<evidence type="ECO:0000256" key="7">
    <source>
        <dbReference type="ARBA" id="ARBA00023136"/>
    </source>
</evidence>
<keyword evidence="5 8" id="KW-0812">Transmembrane</keyword>
<evidence type="ECO:0000313" key="10">
    <source>
        <dbReference type="Proteomes" id="UP001224412"/>
    </source>
</evidence>
<dbReference type="GO" id="GO:0033214">
    <property type="term" value="P:siderophore-iron import into cell"/>
    <property type="evidence" value="ECO:0007669"/>
    <property type="project" value="TreeGrafter"/>
</dbReference>
<sequence length="364" mass="38142">MSTQSQDTQAPASVDPGYRKLVVRTRWVSLHFPTRLLLTALGLFALAVIGAIAAITLGEYPLDLGEVITALFSGGDGFDTTIVREWRLPIAVAAVAFGALLGIGGAIFQSLTRNPLGSPDIIGFDAGAYTAVVITMLVIGTSSFWSIAAASIIGGIITALAVYVLAWRKGVQGFRLIIVGIGISAMLTSLNSYLITRADVEEGMQVGFWAAGSITKVTWQGLLPTLVLGVIVIIGAAILSRPLRHLELGDDAATTQGFEVNRARLLLIVVGVATTALVTAAAGPISFIALVAPQIARRLMHTAGVSLLGAAAMGAVLLTGAHVLSLIIATFYRQIPVGLITVVIGGMYMLWLLIRESKRHYGTG</sequence>
<comment type="similarity">
    <text evidence="2">Belongs to the binding-protein-dependent transport system permease family. FecCD subfamily.</text>
</comment>
<keyword evidence="6 8" id="KW-1133">Transmembrane helix</keyword>
<keyword evidence="4" id="KW-1003">Cell membrane</keyword>
<evidence type="ECO:0000256" key="3">
    <source>
        <dbReference type="ARBA" id="ARBA00022448"/>
    </source>
</evidence>
<dbReference type="InterPro" id="IPR037294">
    <property type="entry name" value="ABC_BtuC-like"/>
</dbReference>
<evidence type="ECO:0000313" key="9">
    <source>
        <dbReference type="EMBL" id="MDK4306894.1"/>
    </source>
</evidence>
<feature type="transmembrane region" description="Helical" evidence="8">
    <location>
        <begin position="304"/>
        <end position="328"/>
    </location>
</feature>
<dbReference type="GeneID" id="42780973"/>
<feature type="transmembrane region" description="Helical" evidence="8">
    <location>
        <begin position="335"/>
        <end position="354"/>
    </location>
</feature>
<dbReference type="Proteomes" id="UP001224412">
    <property type="component" value="Unassembled WGS sequence"/>
</dbReference>
<dbReference type="AlphaFoldDB" id="A0AAP4BPF5"/>
<reference evidence="9" key="1">
    <citation type="submission" date="2023-05" db="EMBL/GenBank/DDBJ databases">
        <title>Metabolic capabilities are highly conserved among human nasal-associated Corynebacterium species in pangenomic analyses.</title>
        <authorList>
            <person name="Tran T.H."/>
            <person name="Roberts A.Q."/>
            <person name="Escapa I.F."/>
            <person name="Gao W."/>
            <person name="Conlan S."/>
            <person name="Kong H."/>
            <person name="Segre J.A."/>
            <person name="Kelly M.S."/>
            <person name="Lemon K.P."/>
        </authorList>
    </citation>
    <scope>NUCLEOTIDE SEQUENCE</scope>
    <source>
        <strain evidence="9">KPL2773</strain>
    </source>
</reference>
<feature type="transmembrane region" description="Helical" evidence="8">
    <location>
        <begin position="121"/>
        <end position="139"/>
    </location>
</feature>
<evidence type="ECO:0000256" key="2">
    <source>
        <dbReference type="ARBA" id="ARBA00007935"/>
    </source>
</evidence>
<dbReference type="InterPro" id="IPR000522">
    <property type="entry name" value="ABC_transptr_permease_BtuC"/>
</dbReference>
<evidence type="ECO:0000256" key="1">
    <source>
        <dbReference type="ARBA" id="ARBA00004651"/>
    </source>
</evidence>
<dbReference type="Gene3D" id="1.10.3470.10">
    <property type="entry name" value="ABC transporter involved in vitamin B12 uptake, BtuC"/>
    <property type="match status" value="1"/>
</dbReference>
<dbReference type="Pfam" id="PF01032">
    <property type="entry name" value="FecCD"/>
    <property type="match status" value="1"/>
</dbReference>
<evidence type="ECO:0000256" key="6">
    <source>
        <dbReference type="ARBA" id="ARBA00022989"/>
    </source>
</evidence>
<feature type="transmembrane region" description="Helical" evidence="8">
    <location>
        <begin position="145"/>
        <end position="166"/>
    </location>
</feature>
<feature type="transmembrane region" description="Helical" evidence="8">
    <location>
        <begin position="217"/>
        <end position="239"/>
    </location>
</feature>
<organism evidence="9 10">
    <name type="scientific">Corynebacterium pseudodiphtheriticum</name>
    <dbReference type="NCBI Taxonomy" id="37637"/>
    <lineage>
        <taxon>Bacteria</taxon>
        <taxon>Bacillati</taxon>
        <taxon>Actinomycetota</taxon>
        <taxon>Actinomycetes</taxon>
        <taxon>Mycobacteriales</taxon>
        <taxon>Corynebacteriaceae</taxon>
        <taxon>Corynebacterium</taxon>
    </lineage>
</organism>
<evidence type="ECO:0000256" key="5">
    <source>
        <dbReference type="ARBA" id="ARBA00022692"/>
    </source>
</evidence>
<protein>
    <submittedName>
        <fullName evidence="9">Iron chelate uptake ABC transporter family permease subunit</fullName>
    </submittedName>
</protein>
<evidence type="ECO:0000256" key="4">
    <source>
        <dbReference type="ARBA" id="ARBA00022475"/>
    </source>
</evidence>
<keyword evidence="7 8" id="KW-0472">Membrane</keyword>
<feature type="transmembrane region" description="Helical" evidence="8">
    <location>
        <begin position="36"/>
        <end position="57"/>
    </location>
</feature>
<proteinExistence type="inferred from homology"/>
<feature type="transmembrane region" description="Helical" evidence="8">
    <location>
        <begin position="88"/>
        <end position="109"/>
    </location>
</feature>